<evidence type="ECO:0000313" key="1">
    <source>
        <dbReference type="EMBL" id="BDS14629.1"/>
    </source>
</evidence>
<proteinExistence type="predicted"/>
<dbReference type="AlphaFoldDB" id="A0A915YKD3"/>
<gene>
    <name evidence="1" type="ORF">AsAng_0054100</name>
</gene>
<reference evidence="1" key="1">
    <citation type="submission" date="2022-09" db="EMBL/GenBank/DDBJ databases">
        <title>Aureispira anguillicida sp. nov., isolated from Leptocephalus of Japanese eel Anguilla japonica.</title>
        <authorList>
            <person name="Yuasa K."/>
            <person name="Mekata T."/>
            <person name="Ikunari K."/>
        </authorList>
    </citation>
    <scope>NUCLEOTIDE SEQUENCE</scope>
    <source>
        <strain evidence="1">EL160426</strain>
    </source>
</reference>
<dbReference type="Proteomes" id="UP001060919">
    <property type="component" value="Chromosome"/>
</dbReference>
<name>A0A915YKD3_9BACT</name>
<sequence>MSNFFSLKIKTISIGNLDNNKKTKKIPKGYQ</sequence>
<organism evidence="1 2">
    <name type="scientific">Aureispira anguillae</name>
    <dbReference type="NCBI Taxonomy" id="2864201"/>
    <lineage>
        <taxon>Bacteria</taxon>
        <taxon>Pseudomonadati</taxon>
        <taxon>Bacteroidota</taxon>
        <taxon>Saprospiria</taxon>
        <taxon>Saprospirales</taxon>
        <taxon>Saprospiraceae</taxon>
        <taxon>Aureispira</taxon>
    </lineage>
</organism>
<keyword evidence="2" id="KW-1185">Reference proteome</keyword>
<evidence type="ECO:0000313" key="2">
    <source>
        <dbReference type="Proteomes" id="UP001060919"/>
    </source>
</evidence>
<dbReference type="KEGG" id="aup:AsAng_0054100"/>
<accession>A0A915YKD3</accession>
<protein>
    <submittedName>
        <fullName evidence="1">Uncharacterized protein</fullName>
    </submittedName>
</protein>
<dbReference type="EMBL" id="AP026867">
    <property type="protein sequence ID" value="BDS14629.1"/>
    <property type="molecule type" value="Genomic_DNA"/>
</dbReference>